<keyword evidence="3 11" id="KW-0820">tRNA-binding</keyword>
<evidence type="ECO:0000256" key="4">
    <source>
        <dbReference type="ARBA" id="ARBA00022730"/>
    </source>
</evidence>
<dbReference type="InterPro" id="IPR016095">
    <property type="entry name" value="Ribosomal_uL1_3-a/b-sand"/>
</dbReference>
<dbReference type="FunFam" id="3.40.50.790:FF:000001">
    <property type="entry name" value="50S ribosomal protein L1"/>
    <property type="match status" value="1"/>
</dbReference>
<evidence type="ECO:0000256" key="2">
    <source>
        <dbReference type="ARBA" id="ARBA00022491"/>
    </source>
</evidence>
<dbReference type="Gene3D" id="3.40.50.790">
    <property type="match status" value="1"/>
</dbReference>
<comment type="function">
    <text evidence="10 11">Protein L1 is also a translational repressor protein, it controls the translation of the L11 operon by binding to its mRNA.</text>
</comment>
<dbReference type="PROSITE" id="PS01199">
    <property type="entry name" value="RIBOSOMAL_L1"/>
    <property type="match status" value="1"/>
</dbReference>
<dbReference type="PANTHER" id="PTHR36427">
    <property type="entry name" value="54S RIBOSOMAL PROTEIN L1, MITOCHONDRIAL"/>
    <property type="match status" value="1"/>
</dbReference>
<dbReference type="STRING" id="476281.ICMP_528"/>
<dbReference type="GO" id="GO:0006417">
    <property type="term" value="P:regulation of translation"/>
    <property type="evidence" value="ECO:0007669"/>
    <property type="project" value="UniProtKB-KW"/>
</dbReference>
<dbReference type="NCBIfam" id="TIGR01169">
    <property type="entry name" value="rplA_bact"/>
    <property type="match status" value="1"/>
</dbReference>
<keyword evidence="2 11" id="KW-0678">Repressor</keyword>
<evidence type="ECO:0000256" key="1">
    <source>
        <dbReference type="ARBA" id="ARBA00010531"/>
    </source>
</evidence>
<keyword evidence="4 11" id="KW-0699">rRNA-binding</keyword>
<evidence type="ECO:0000256" key="5">
    <source>
        <dbReference type="ARBA" id="ARBA00022845"/>
    </source>
</evidence>
<dbReference type="PANTHER" id="PTHR36427:SF3">
    <property type="entry name" value="LARGE RIBOSOMAL SUBUNIT PROTEIN UL1M"/>
    <property type="match status" value="1"/>
</dbReference>
<keyword evidence="8 11" id="KW-0687">Ribonucleoprotein</keyword>
<dbReference type="GO" id="GO:0006412">
    <property type="term" value="P:translation"/>
    <property type="evidence" value="ECO:0007669"/>
    <property type="project" value="UniProtKB-UniRule"/>
</dbReference>
<evidence type="ECO:0000256" key="12">
    <source>
        <dbReference type="RuleBase" id="RU000659"/>
    </source>
</evidence>
<dbReference type="InterPro" id="IPR002143">
    <property type="entry name" value="Ribosomal_uL1"/>
</dbReference>
<dbReference type="KEGG" id="icp:ICMP_528"/>
<dbReference type="InterPro" id="IPR023674">
    <property type="entry name" value="Ribosomal_uL1-like"/>
</dbReference>
<keyword evidence="7 11" id="KW-0689">Ribosomal protein</keyword>
<evidence type="ECO:0000256" key="3">
    <source>
        <dbReference type="ARBA" id="ARBA00022555"/>
    </source>
</evidence>
<name>C5WDG9_9ENTR</name>
<dbReference type="InterPro" id="IPR005878">
    <property type="entry name" value="Ribosom_uL1_bac-type"/>
</dbReference>
<dbReference type="AlphaFoldDB" id="C5WDG9"/>
<comment type="function">
    <text evidence="11">Binds directly to 23S rRNA. The L1 stalk is quite mobile in the ribosome, and is involved in E site tRNA release.</text>
</comment>
<dbReference type="GO" id="GO:0000049">
    <property type="term" value="F:tRNA binding"/>
    <property type="evidence" value="ECO:0007669"/>
    <property type="project" value="UniProtKB-KW"/>
</dbReference>
<reference evidence="13 14" key="1">
    <citation type="journal article" date="2011" name="Genome Biol. Evol.">
        <title>Reductive evolution of bacterial genome in insect gut environment.</title>
        <authorList>
            <person name="Nikoh N."/>
            <person name="Hosokawa T."/>
            <person name="Ohshima K."/>
            <person name="Hattori M."/>
            <person name="Fukatsu T."/>
        </authorList>
    </citation>
    <scope>NUCLEOTIDE SEQUENCE [LARGE SCALE GENOMIC DNA]</scope>
    <source>
        <strain evidence="13 14">Mpkobe</strain>
    </source>
</reference>
<evidence type="ECO:0000256" key="9">
    <source>
        <dbReference type="ARBA" id="ARBA00035241"/>
    </source>
</evidence>
<dbReference type="HAMAP" id="MF_01318_B">
    <property type="entry name" value="Ribosomal_uL1_B"/>
    <property type="match status" value="1"/>
</dbReference>
<keyword evidence="6 11" id="KW-0694">RNA-binding</keyword>
<dbReference type="Proteomes" id="UP000061704">
    <property type="component" value="Chromosome"/>
</dbReference>
<dbReference type="InterPro" id="IPR028364">
    <property type="entry name" value="Ribosomal_uL1/biogenesis"/>
</dbReference>
<proteinExistence type="inferred from homology"/>
<dbReference type="Pfam" id="PF00687">
    <property type="entry name" value="Ribosomal_L1"/>
    <property type="match status" value="1"/>
</dbReference>
<dbReference type="GO" id="GO:0019843">
    <property type="term" value="F:rRNA binding"/>
    <property type="evidence" value="ECO:0007669"/>
    <property type="project" value="UniProtKB-UniRule"/>
</dbReference>
<keyword evidence="14" id="KW-1185">Reference proteome</keyword>
<protein>
    <recommendedName>
        <fullName evidence="9 11">Large ribosomal subunit protein uL1</fullName>
    </recommendedName>
</protein>
<accession>C5WDG9</accession>
<evidence type="ECO:0000256" key="7">
    <source>
        <dbReference type="ARBA" id="ARBA00022980"/>
    </source>
</evidence>
<evidence type="ECO:0000256" key="10">
    <source>
        <dbReference type="ARBA" id="ARBA00059110"/>
    </source>
</evidence>
<dbReference type="Gene3D" id="3.30.190.20">
    <property type="match status" value="1"/>
</dbReference>
<keyword evidence="5 11" id="KW-0810">Translation regulation</keyword>
<dbReference type="HOGENOM" id="CLU_062853_0_0_6"/>
<dbReference type="GO" id="GO:0022625">
    <property type="term" value="C:cytosolic large ribosomal subunit"/>
    <property type="evidence" value="ECO:0007669"/>
    <property type="project" value="TreeGrafter"/>
</dbReference>
<evidence type="ECO:0000313" key="14">
    <source>
        <dbReference type="Proteomes" id="UP000061704"/>
    </source>
</evidence>
<dbReference type="GO" id="GO:0003735">
    <property type="term" value="F:structural constituent of ribosome"/>
    <property type="evidence" value="ECO:0007669"/>
    <property type="project" value="InterPro"/>
</dbReference>
<dbReference type="InterPro" id="IPR023673">
    <property type="entry name" value="Ribosomal_uL1_CS"/>
</dbReference>
<dbReference type="CDD" id="cd00403">
    <property type="entry name" value="Ribosomal_L1"/>
    <property type="match status" value="1"/>
</dbReference>
<evidence type="ECO:0000256" key="11">
    <source>
        <dbReference type="HAMAP-Rule" id="MF_01318"/>
    </source>
</evidence>
<sequence>MNMSKLSKRRRAMRSKIDVTKAYDVNEAIILLKELKSPNFIESIDVSVNLGINPKKSDQNIRGATILPHGTGKLTRIAVFAQGISAREAEDAGADLVGMDDLVEKIKQGEINFDVAIAAPDAMTIVSQIGQILGPRGLMPNPKMGTITSNIAEAVRKAKSGQVRYRNDKNGIIHTSIGKVNFEVIQLIENLDALLKNLQTVKPVHTKGIYFKKVSLSTTMGPAINIDRTSLNVLSN</sequence>
<organism evidence="13 14">
    <name type="scientific">Candidatus Ishikawaella capsulata Mpkobe</name>
    <dbReference type="NCBI Taxonomy" id="476281"/>
    <lineage>
        <taxon>Bacteria</taxon>
        <taxon>Pseudomonadati</taxon>
        <taxon>Pseudomonadota</taxon>
        <taxon>Gammaproteobacteria</taxon>
        <taxon>Enterobacterales</taxon>
        <taxon>Enterobacteriaceae</taxon>
        <taxon>Candidatus Ishikawella</taxon>
    </lineage>
</organism>
<evidence type="ECO:0000256" key="8">
    <source>
        <dbReference type="ARBA" id="ARBA00023274"/>
    </source>
</evidence>
<gene>
    <name evidence="11 13" type="primary">rplA</name>
    <name evidence="13" type="ORF">ICMP_528</name>
</gene>
<evidence type="ECO:0000256" key="6">
    <source>
        <dbReference type="ARBA" id="ARBA00022884"/>
    </source>
</evidence>
<dbReference type="EMBL" id="AP010872">
    <property type="protein sequence ID" value="BAH83375.1"/>
    <property type="molecule type" value="Genomic_DNA"/>
</dbReference>
<dbReference type="SUPFAM" id="SSF56808">
    <property type="entry name" value="Ribosomal protein L1"/>
    <property type="match status" value="1"/>
</dbReference>
<evidence type="ECO:0000313" key="13">
    <source>
        <dbReference type="EMBL" id="BAH83375.1"/>
    </source>
</evidence>
<comment type="subunit">
    <text evidence="11">Part of the 50S ribosomal subunit.</text>
</comment>
<comment type="similarity">
    <text evidence="1 11 12">Belongs to the universal ribosomal protein uL1 family.</text>
</comment>
<dbReference type="PIRSF" id="PIRSF002155">
    <property type="entry name" value="Ribosomal_L1"/>
    <property type="match status" value="1"/>
</dbReference>